<evidence type="ECO:0000256" key="1">
    <source>
        <dbReference type="SAM" id="MobiDB-lite"/>
    </source>
</evidence>
<keyword evidence="3" id="KW-1185">Reference proteome</keyword>
<dbReference type="Proteomes" id="UP001057738">
    <property type="component" value="Plasmid unnamed1"/>
</dbReference>
<evidence type="ECO:0000313" key="3">
    <source>
        <dbReference type="Proteomes" id="UP001057738"/>
    </source>
</evidence>
<name>A0ABY5Q7L7_9ACTN</name>
<gene>
    <name evidence="2" type="ORF">NRK68_34045</name>
</gene>
<feature type="region of interest" description="Disordered" evidence="1">
    <location>
        <begin position="319"/>
        <end position="374"/>
    </location>
</feature>
<dbReference type="RefSeq" id="WP_257858046.1">
    <property type="nucleotide sequence ID" value="NZ_CP102515.1"/>
</dbReference>
<geneLocation type="plasmid" evidence="2 3">
    <name>unnamed1</name>
</geneLocation>
<organism evidence="2 3">
    <name type="scientific">Streptomyces yangpuensis</name>
    <dbReference type="NCBI Taxonomy" id="1648182"/>
    <lineage>
        <taxon>Bacteria</taxon>
        <taxon>Bacillati</taxon>
        <taxon>Actinomycetota</taxon>
        <taxon>Actinomycetes</taxon>
        <taxon>Kitasatosporales</taxon>
        <taxon>Streptomycetaceae</taxon>
        <taxon>Streptomyces</taxon>
    </lineage>
</organism>
<keyword evidence="2" id="KW-0614">Plasmid</keyword>
<dbReference type="EMBL" id="CP102515">
    <property type="protein sequence ID" value="UUY52304.1"/>
    <property type="molecule type" value="Genomic_DNA"/>
</dbReference>
<sequence length="374" mass="39803">MATPDPGESFAEAAGEAAQTAVMSVRLVIAIADAVRRQQRRKQGAEEVLVPVERAKEDAKAELKDFLPADISAALTASADWPQMAQQLLALKRAGVDLGQLLPQVGEIAVTVRDQVAANAVRVAKEGTGEWERMLRETLPAGPVREAILSSPTWPDIAATMSQLDEGGVDVRRILAAAHDEGLGVDQAVAKVLAAGEVRTTSRDALLSYGPMTDGLDIPTNLNLDDREHALRQLSISPQENARYVRMLKEALPDHAREADLSVISRQWPLVACRMAKMEREGKPVAEHLAGLVKDTSWTDGPIPLVQAASHVLRHPVGQAPPAARPKVSTTAARLQSSTVGPTKAQTAKATTSAEPGVAAHRQTGPVAKPGKSR</sequence>
<reference evidence="2" key="1">
    <citation type="submission" date="2022-08" db="EMBL/GenBank/DDBJ databases">
        <authorList>
            <person name="Tian L."/>
        </authorList>
    </citation>
    <scope>NUCLEOTIDE SEQUENCE</scope>
    <source>
        <strain evidence="2">CM253</strain>
        <plasmid evidence="2">unnamed1</plasmid>
    </source>
</reference>
<dbReference type="GeneID" id="95578561"/>
<accession>A0ABY5Q7L7</accession>
<protein>
    <submittedName>
        <fullName evidence="2">Uncharacterized protein</fullName>
    </submittedName>
</protein>
<feature type="compositionally biased region" description="Low complexity" evidence="1">
    <location>
        <begin position="343"/>
        <end position="354"/>
    </location>
</feature>
<feature type="compositionally biased region" description="Polar residues" evidence="1">
    <location>
        <begin position="328"/>
        <end position="341"/>
    </location>
</feature>
<proteinExistence type="predicted"/>
<evidence type="ECO:0000313" key="2">
    <source>
        <dbReference type="EMBL" id="UUY52304.1"/>
    </source>
</evidence>